<dbReference type="PANTHER" id="PTHR30489">
    <property type="entry name" value="LIPOPROTEIN-RELEASING SYSTEM TRANSMEMBRANE PROTEIN LOLE"/>
    <property type="match status" value="1"/>
</dbReference>
<comment type="subcellular location">
    <subcellularLocation>
        <location evidence="1">Cell membrane</location>
        <topology evidence="1">Multi-pass membrane protein</topology>
    </subcellularLocation>
</comment>
<evidence type="ECO:0000256" key="5">
    <source>
        <dbReference type="ARBA" id="ARBA00022989"/>
    </source>
</evidence>
<feature type="domain" description="ABC3 transporter permease C-terminal" evidence="8">
    <location>
        <begin position="281"/>
        <end position="399"/>
    </location>
</feature>
<dbReference type="PANTHER" id="PTHR30489:SF0">
    <property type="entry name" value="LIPOPROTEIN-RELEASING SYSTEM TRANSMEMBRANE PROTEIN LOLE"/>
    <property type="match status" value="1"/>
</dbReference>
<dbReference type="GO" id="GO:0098797">
    <property type="term" value="C:plasma membrane protein complex"/>
    <property type="evidence" value="ECO:0007669"/>
    <property type="project" value="TreeGrafter"/>
</dbReference>
<evidence type="ECO:0000256" key="4">
    <source>
        <dbReference type="ARBA" id="ARBA00022692"/>
    </source>
</evidence>
<gene>
    <name evidence="10" type="ORF">JoomaDRAFT_1235</name>
</gene>
<keyword evidence="11" id="KW-1185">Reference proteome</keyword>
<dbReference type="OrthoDB" id="1522724at2"/>
<evidence type="ECO:0000256" key="2">
    <source>
        <dbReference type="ARBA" id="ARBA00005236"/>
    </source>
</evidence>
<evidence type="ECO:0000313" key="11">
    <source>
        <dbReference type="Proteomes" id="UP000004690"/>
    </source>
</evidence>
<keyword evidence="4 7" id="KW-0812">Transmembrane</keyword>
<keyword evidence="3" id="KW-1003">Cell membrane</keyword>
<feature type="transmembrane region" description="Helical" evidence="7">
    <location>
        <begin position="21"/>
        <end position="49"/>
    </location>
</feature>
<name>I3C3Q9_9FLAO</name>
<dbReference type="InterPro" id="IPR051447">
    <property type="entry name" value="Lipoprotein-release_system"/>
</dbReference>
<feature type="domain" description="MacB-like periplasmic core" evidence="9">
    <location>
        <begin position="26"/>
        <end position="250"/>
    </location>
</feature>
<dbReference type="Proteomes" id="UP000004690">
    <property type="component" value="Unassembled WGS sequence"/>
</dbReference>
<comment type="similarity">
    <text evidence="2">Belongs to the ABC-4 integral membrane protein family. LolC/E subfamily.</text>
</comment>
<organism evidence="10 11">
    <name type="scientific">Galbibacter orientalis DSM 19592</name>
    <dbReference type="NCBI Taxonomy" id="926559"/>
    <lineage>
        <taxon>Bacteria</taxon>
        <taxon>Pseudomonadati</taxon>
        <taxon>Bacteroidota</taxon>
        <taxon>Flavobacteriia</taxon>
        <taxon>Flavobacteriales</taxon>
        <taxon>Flavobacteriaceae</taxon>
        <taxon>Galbibacter</taxon>
    </lineage>
</organism>
<evidence type="ECO:0000256" key="3">
    <source>
        <dbReference type="ARBA" id="ARBA00022475"/>
    </source>
</evidence>
<dbReference type="InterPro" id="IPR025857">
    <property type="entry name" value="MacB_PCD"/>
</dbReference>
<evidence type="ECO:0000256" key="7">
    <source>
        <dbReference type="SAM" id="Phobius"/>
    </source>
</evidence>
<dbReference type="EMBL" id="JH651379">
    <property type="protein sequence ID" value="EIJ38252.1"/>
    <property type="molecule type" value="Genomic_DNA"/>
</dbReference>
<keyword evidence="5 7" id="KW-1133">Transmembrane helix</keyword>
<evidence type="ECO:0000259" key="9">
    <source>
        <dbReference type="Pfam" id="PF12704"/>
    </source>
</evidence>
<protein>
    <submittedName>
        <fullName evidence="10">ABC-type transport system, involved in lipoprotein release, permease component</fullName>
    </submittedName>
</protein>
<dbReference type="Pfam" id="PF02687">
    <property type="entry name" value="FtsX"/>
    <property type="match status" value="1"/>
</dbReference>
<feature type="transmembrane region" description="Helical" evidence="7">
    <location>
        <begin position="370"/>
        <end position="389"/>
    </location>
</feature>
<keyword evidence="10" id="KW-0449">Lipoprotein</keyword>
<dbReference type="STRING" id="926559.JoomaDRAFT_1235"/>
<dbReference type="HOGENOM" id="CLU_000604_8_1_10"/>
<reference evidence="10 11" key="1">
    <citation type="submission" date="2012-02" db="EMBL/GenBank/DDBJ databases">
        <title>Improved High-Quality Draft genome of Joostella marina DSM 19592.</title>
        <authorList>
            <consortium name="US DOE Joint Genome Institute (JGI-PGF)"/>
            <person name="Lucas S."/>
            <person name="Copeland A."/>
            <person name="Lapidus A."/>
            <person name="Bruce D."/>
            <person name="Goodwin L."/>
            <person name="Pitluck S."/>
            <person name="Peters L."/>
            <person name="Chertkov O."/>
            <person name="Ovchinnikova G."/>
            <person name="Kyrpides N."/>
            <person name="Mavromatis K."/>
            <person name="Detter J.C."/>
            <person name="Han C."/>
            <person name="Land M."/>
            <person name="Hauser L."/>
            <person name="Markowitz V."/>
            <person name="Cheng J.-F."/>
            <person name="Hugenholtz P."/>
            <person name="Woyke T."/>
            <person name="Wu D."/>
            <person name="Tindall B."/>
            <person name="Brambilla E."/>
            <person name="Klenk H.-P."/>
            <person name="Eisen J.A."/>
        </authorList>
    </citation>
    <scope>NUCLEOTIDE SEQUENCE [LARGE SCALE GENOMIC DNA]</scope>
    <source>
        <strain evidence="10 11">DSM 19592</strain>
    </source>
</reference>
<dbReference type="GO" id="GO:0044874">
    <property type="term" value="P:lipoprotein localization to outer membrane"/>
    <property type="evidence" value="ECO:0007669"/>
    <property type="project" value="TreeGrafter"/>
</dbReference>
<dbReference type="InterPro" id="IPR003838">
    <property type="entry name" value="ABC3_permease_C"/>
</dbReference>
<dbReference type="eggNOG" id="COG4591">
    <property type="taxonomic scope" value="Bacteria"/>
</dbReference>
<dbReference type="RefSeq" id="WP_008611409.1">
    <property type="nucleotide sequence ID" value="NZ_JH651379.1"/>
</dbReference>
<evidence type="ECO:0000256" key="1">
    <source>
        <dbReference type="ARBA" id="ARBA00004651"/>
    </source>
</evidence>
<evidence type="ECO:0000256" key="6">
    <source>
        <dbReference type="ARBA" id="ARBA00023136"/>
    </source>
</evidence>
<evidence type="ECO:0000259" key="8">
    <source>
        <dbReference type="Pfam" id="PF02687"/>
    </source>
</evidence>
<dbReference type="Pfam" id="PF12704">
    <property type="entry name" value="MacB_PCD"/>
    <property type="match status" value="1"/>
</dbReference>
<sequence>MNIALYIAKRYLISKSSQNAVNIINFVTFLVIVIGAASLFVVLSAFAGLKTLSLSFSNSFDPDLKAVSAEGKYFDFTENDAQNLNKIEGIADYSKEIEERVFLTFKQKNHIAYIKAVDSNYTRVTGIDSMLYYGSWIGKDPYQVVSGIGVANLLGLGINDYRNPLEILAPKPGEGSIATGISGSQRPYNELSVTLSGVYAINDDLDKKYVFASLSTVQPLLEKKENQITGINFKIKPTAPVELVSAQIAAALSNKVSLKTRAQLNDSLYKMLNTENLVLYLIFTLVLIIALFNVVGAIIMMILDKKDNATTLYSMGVSIKQLKRIFFLQGLLVTVVGGIVGIAFASLLVWTQITFQWIKLSPTLAYPVEYKLINIAIVFATIFVLGFLASKIAANRVNKQLIQYT</sequence>
<feature type="transmembrane region" description="Helical" evidence="7">
    <location>
        <begin position="325"/>
        <end position="350"/>
    </location>
</feature>
<dbReference type="AlphaFoldDB" id="I3C3Q9"/>
<feature type="transmembrane region" description="Helical" evidence="7">
    <location>
        <begin position="277"/>
        <end position="304"/>
    </location>
</feature>
<keyword evidence="6 7" id="KW-0472">Membrane</keyword>
<proteinExistence type="inferred from homology"/>
<accession>I3C3Q9</accession>
<evidence type="ECO:0000313" key="10">
    <source>
        <dbReference type="EMBL" id="EIJ38252.1"/>
    </source>
</evidence>